<protein>
    <submittedName>
        <fullName evidence="2">Uncharacterized protein</fullName>
    </submittedName>
</protein>
<comment type="caution">
    <text evidence="2">The sequence shown here is derived from an EMBL/GenBank/DDBJ whole genome shotgun (WGS) entry which is preliminary data.</text>
</comment>
<reference evidence="2 3" key="1">
    <citation type="journal article" name="Sci. Rep.">
        <title>Telomere-to-telomere assembled and centromere annotated genomes of the two main subspecies of the button mushroom Agaricus bisporus reveal especially polymorphic chromosome ends.</title>
        <authorList>
            <person name="Sonnenberg A.S.M."/>
            <person name="Sedaghat-Telgerd N."/>
            <person name="Lavrijssen B."/>
            <person name="Ohm R.A."/>
            <person name="Hendrickx P.M."/>
            <person name="Scholtmeijer K."/>
            <person name="Baars J.J.P."/>
            <person name="van Peer A."/>
        </authorList>
    </citation>
    <scope>NUCLEOTIDE SEQUENCE [LARGE SCALE GENOMIC DNA]</scope>
    <source>
        <strain evidence="2 3">H119_p4</strain>
    </source>
</reference>
<dbReference type="EMBL" id="JABXXO010000012">
    <property type="protein sequence ID" value="KAF7762189.1"/>
    <property type="molecule type" value="Genomic_DNA"/>
</dbReference>
<evidence type="ECO:0000313" key="3">
    <source>
        <dbReference type="Proteomes" id="UP000629468"/>
    </source>
</evidence>
<feature type="compositionally biased region" description="Basic and acidic residues" evidence="1">
    <location>
        <begin position="103"/>
        <end position="113"/>
    </location>
</feature>
<dbReference type="Proteomes" id="UP000629468">
    <property type="component" value="Unassembled WGS sequence"/>
</dbReference>
<feature type="compositionally biased region" description="Low complexity" evidence="1">
    <location>
        <begin position="217"/>
        <end position="237"/>
    </location>
</feature>
<dbReference type="AlphaFoldDB" id="A0A8H7EXI0"/>
<feature type="compositionally biased region" description="Basic and acidic residues" evidence="1">
    <location>
        <begin position="141"/>
        <end position="156"/>
    </location>
</feature>
<feature type="region of interest" description="Disordered" evidence="1">
    <location>
        <begin position="1"/>
        <end position="253"/>
    </location>
</feature>
<proteinExistence type="predicted"/>
<feature type="compositionally biased region" description="Low complexity" evidence="1">
    <location>
        <begin position="194"/>
        <end position="207"/>
    </location>
</feature>
<feature type="compositionally biased region" description="Polar residues" evidence="1">
    <location>
        <begin position="243"/>
        <end position="253"/>
    </location>
</feature>
<sequence>MFKLIRRISYSVIPRPDRPWEEDPTSNAPTRRKRRISSTEPETTDEQERGKKKKRASSDDDDDEEESNKEEDGEPHTTSTVCADNEDEVRREGSVEIKFVTEGVKEVELDDKTGLATEETTTNAESLPGTETAAEEEGKDDDVKGKPDDTEDKSTQEDTVILPESIPLPGEDDESDDLASSSRPSPSKEEEDSVVVSSNDTTTDTPVEISHVEPITEESTSTSSPDTRPPRTRASTSPRKRLSQSPQKLFTAA</sequence>
<feature type="compositionally biased region" description="Acidic residues" evidence="1">
    <location>
        <begin position="59"/>
        <end position="73"/>
    </location>
</feature>
<gene>
    <name evidence="2" type="ORF">Agabi119p4_8782</name>
</gene>
<accession>A0A8H7EXI0</accession>
<name>A0A8H7EXI0_AGABI</name>
<evidence type="ECO:0000313" key="2">
    <source>
        <dbReference type="EMBL" id="KAF7762189.1"/>
    </source>
</evidence>
<organism evidence="2 3">
    <name type="scientific">Agaricus bisporus var. burnettii</name>
    <dbReference type="NCBI Taxonomy" id="192524"/>
    <lineage>
        <taxon>Eukaryota</taxon>
        <taxon>Fungi</taxon>
        <taxon>Dikarya</taxon>
        <taxon>Basidiomycota</taxon>
        <taxon>Agaricomycotina</taxon>
        <taxon>Agaricomycetes</taxon>
        <taxon>Agaricomycetidae</taxon>
        <taxon>Agaricales</taxon>
        <taxon>Agaricineae</taxon>
        <taxon>Agaricaceae</taxon>
        <taxon>Agaricus</taxon>
    </lineage>
</organism>
<evidence type="ECO:0000256" key="1">
    <source>
        <dbReference type="SAM" id="MobiDB-lite"/>
    </source>
</evidence>